<accession>A0AA97F7C9</accession>
<proteinExistence type="inferred from homology"/>
<feature type="region of interest" description="Disordered" evidence="6">
    <location>
        <begin position="444"/>
        <end position="465"/>
    </location>
</feature>
<dbReference type="InterPro" id="IPR006093">
    <property type="entry name" value="Oxy_OxRdtase_FAD_BS"/>
</dbReference>
<dbReference type="Gene3D" id="3.40.462.20">
    <property type="match status" value="1"/>
</dbReference>
<evidence type="ECO:0000256" key="2">
    <source>
        <dbReference type="ARBA" id="ARBA00005466"/>
    </source>
</evidence>
<dbReference type="InterPro" id="IPR036318">
    <property type="entry name" value="FAD-bd_PCMH-like_sf"/>
</dbReference>
<dbReference type="InterPro" id="IPR016167">
    <property type="entry name" value="FAD-bd_PCMH_sub1"/>
</dbReference>
<keyword evidence="4" id="KW-0274">FAD</keyword>
<dbReference type="KEGG" id="acoa:RB602_02140"/>
<evidence type="ECO:0000256" key="3">
    <source>
        <dbReference type="ARBA" id="ARBA00022630"/>
    </source>
</evidence>
<dbReference type="PROSITE" id="PS51387">
    <property type="entry name" value="FAD_PCMH"/>
    <property type="match status" value="1"/>
</dbReference>
<dbReference type="InterPro" id="IPR050416">
    <property type="entry name" value="FAD-linked_Oxidoreductase"/>
</dbReference>
<dbReference type="EMBL" id="CP136594">
    <property type="protein sequence ID" value="WOE75536.1"/>
    <property type="molecule type" value="Genomic_DNA"/>
</dbReference>
<organism evidence="8 9">
    <name type="scientific">Alterisphingorhabdus coralli</name>
    <dbReference type="NCBI Taxonomy" id="3071408"/>
    <lineage>
        <taxon>Bacteria</taxon>
        <taxon>Pseudomonadati</taxon>
        <taxon>Pseudomonadota</taxon>
        <taxon>Alphaproteobacteria</taxon>
        <taxon>Sphingomonadales</taxon>
        <taxon>Sphingomonadaceae</taxon>
        <taxon>Alterisphingorhabdus (ex Yan et al. 2024)</taxon>
    </lineage>
</organism>
<keyword evidence="3" id="KW-0285">Flavoprotein</keyword>
<dbReference type="GO" id="GO:0071949">
    <property type="term" value="F:FAD binding"/>
    <property type="evidence" value="ECO:0007669"/>
    <property type="project" value="InterPro"/>
</dbReference>
<keyword evidence="9" id="KW-1185">Reference proteome</keyword>
<evidence type="ECO:0000256" key="6">
    <source>
        <dbReference type="SAM" id="MobiDB-lite"/>
    </source>
</evidence>
<name>A0AA97F7C9_9SPHN</name>
<dbReference type="Pfam" id="PF01565">
    <property type="entry name" value="FAD_binding_4"/>
    <property type="match status" value="1"/>
</dbReference>
<dbReference type="Gene3D" id="3.30.465.10">
    <property type="match status" value="1"/>
</dbReference>
<dbReference type="PANTHER" id="PTHR42973:SF39">
    <property type="entry name" value="FAD-BINDING PCMH-TYPE DOMAIN-CONTAINING PROTEIN"/>
    <property type="match status" value="1"/>
</dbReference>
<protein>
    <submittedName>
        <fullName evidence="8">FAD-binding oxidoreductase</fullName>
    </submittedName>
</protein>
<keyword evidence="5" id="KW-0560">Oxidoreductase</keyword>
<dbReference type="Proteomes" id="UP001302429">
    <property type="component" value="Chromosome"/>
</dbReference>
<feature type="compositionally biased region" description="Polar residues" evidence="6">
    <location>
        <begin position="451"/>
        <end position="465"/>
    </location>
</feature>
<dbReference type="Gene3D" id="3.30.43.10">
    <property type="entry name" value="Uridine Diphospho-n-acetylenolpyruvylglucosamine Reductase, domain 2"/>
    <property type="match status" value="1"/>
</dbReference>
<dbReference type="GO" id="GO:0016491">
    <property type="term" value="F:oxidoreductase activity"/>
    <property type="evidence" value="ECO:0007669"/>
    <property type="project" value="UniProtKB-KW"/>
</dbReference>
<evidence type="ECO:0000259" key="7">
    <source>
        <dbReference type="PROSITE" id="PS51387"/>
    </source>
</evidence>
<evidence type="ECO:0000313" key="8">
    <source>
        <dbReference type="EMBL" id="WOE75536.1"/>
    </source>
</evidence>
<feature type="domain" description="FAD-binding PCMH-type" evidence="7">
    <location>
        <begin position="32"/>
        <end position="203"/>
    </location>
</feature>
<dbReference type="InterPro" id="IPR016166">
    <property type="entry name" value="FAD-bd_PCMH"/>
</dbReference>
<comment type="cofactor">
    <cofactor evidence="1">
        <name>FAD</name>
        <dbReference type="ChEBI" id="CHEBI:57692"/>
    </cofactor>
</comment>
<evidence type="ECO:0000256" key="4">
    <source>
        <dbReference type="ARBA" id="ARBA00022827"/>
    </source>
</evidence>
<dbReference type="AlphaFoldDB" id="A0AA97F7C9"/>
<gene>
    <name evidence="8" type="ORF">RB602_02140</name>
</gene>
<comment type="similarity">
    <text evidence="2">Belongs to the oxygen-dependent FAD-linked oxidoreductase family.</text>
</comment>
<dbReference type="InterPro" id="IPR016169">
    <property type="entry name" value="FAD-bd_PCMH_sub2"/>
</dbReference>
<dbReference type="InterPro" id="IPR006094">
    <property type="entry name" value="Oxid_FAD_bind_N"/>
</dbReference>
<dbReference type="SUPFAM" id="SSF56176">
    <property type="entry name" value="FAD-binding/transporter-associated domain-like"/>
    <property type="match status" value="1"/>
</dbReference>
<reference evidence="8 9" key="1">
    <citation type="submission" date="2023-10" db="EMBL/GenBank/DDBJ databases">
        <title>Complete genome sequence of a Sphingomonadaceae bacterium.</title>
        <authorList>
            <person name="Yan C."/>
        </authorList>
    </citation>
    <scope>NUCLEOTIDE SEQUENCE [LARGE SCALE GENOMIC DNA]</scope>
    <source>
        <strain evidence="8 9">SCSIO 66989</strain>
    </source>
</reference>
<dbReference type="PANTHER" id="PTHR42973">
    <property type="entry name" value="BINDING OXIDOREDUCTASE, PUTATIVE (AFU_ORTHOLOGUE AFUA_1G17690)-RELATED"/>
    <property type="match status" value="1"/>
</dbReference>
<evidence type="ECO:0000313" key="9">
    <source>
        <dbReference type="Proteomes" id="UP001302429"/>
    </source>
</evidence>
<evidence type="ECO:0000256" key="5">
    <source>
        <dbReference type="ARBA" id="ARBA00023002"/>
    </source>
</evidence>
<evidence type="ECO:0000256" key="1">
    <source>
        <dbReference type="ARBA" id="ARBA00001974"/>
    </source>
</evidence>
<dbReference type="PROSITE" id="PS00862">
    <property type="entry name" value="OX2_COVAL_FAD"/>
    <property type="match status" value="1"/>
</dbReference>
<sequence length="465" mass="51643">MKRPKGKGRIWKRGEPGFDAAVLGTSFNARDKGHRPQMLVEANNAADVQMALATARENDWKVSIVSGGHSWAQNHLREGGMLLSMARINQIEIDAEARTARVGPGCWGLDLDRALKKHKLFFPIAHAPDVALGGFLLQGGFGWGSRELGLATQSVIGMDLVLADGRQIHASESENADIFWAARGSGPGFFAVVLCYHLKLHPRHKHTALKMQIFKRKHLDALYRWADEIGPEVPRSVEFQMVITPKAGGIFGPGIEVVAPVLANSRKEAKEALRFLDESPIRHLASFTTPLIPISTSLMSIGANITHFPPDVRWCADNIWTEAPIDDLLPGLNNIADTMPPAPSHSLWLNWQPPKERPDMAFGLESKHYLAVYGEWKNAEDDHKYEGWATECMEQMQQHALGIQLADENLGNRPARFTQDSKLQRLDALRSKYDPDGLFHHWMGRHDKASENSSTPAPDTSLSHA</sequence>
<dbReference type="RefSeq" id="WP_317082539.1">
    <property type="nucleotide sequence ID" value="NZ_CP136594.1"/>
</dbReference>